<dbReference type="Proteomes" id="UP000198778">
    <property type="component" value="Unassembled WGS sequence"/>
</dbReference>
<dbReference type="InterPro" id="IPR050619">
    <property type="entry name" value="Flavodoxin"/>
</dbReference>
<comment type="function">
    <text evidence="2">Low-potential electron donor to a number of redox enzymes.</text>
</comment>
<evidence type="ECO:0000313" key="10">
    <source>
        <dbReference type="Proteomes" id="UP000198778"/>
    </source>
</evidence>
<dbReference type="STRING" id="745820.SAMN04488053_10163"/>
<protein>
    <submittedName>
        <fullName evidence="9">Flavodoxin I</fullName>
    </submittedName>
</protein>
<evidence type="ECO:0000256" key="7">
    <source>
        <dbReference type="ARBA" id="ARBA00022982"/>
    </source>
</evidence>
<gene>
    <name evidence="9" type="ORF">SAMN04488053_10163</name>
</gene>
<dbReference type="OrthoDB" id="9790745at2"/>
<dbReference type="EMBL" id="FNIL01000001">
    <property type="protein sequence ID" value="SDN19479.1"/>
    <property type="molecule type" value="Genomic_DNA"/>
</dbReference>
<keyword evidence="4" id="KW-0813">Transport</keyword>
<evidence type="ECO:0000256" key="3">
    <source>
        <dbReference type="ARBA" id="ARBA00005267"/>
    </source>
</evidence>
<accession>A0A1G9ZDR8</accession>
<keyword evidence="6" id="KW-0288">FMN</keyword>
<sequence length="146" mass="16398">MKKVIIIYTSMTGNTEEIASLLQEEITGCEVVMKEMDEMQQKDFALYDGFLIGTYTDGDGELPFDSEEFFDLLEKVPLEGKAAGCFGSGDSAYNEFCGAVDLFQAEVLEKNMNAVIPPLKIELAPVKEDRENIKRFTQEFLQKLNS</sequence>
<dbReference type="InterPro" id="IPR029039">
    <property type="entry name" value="Flavoprotein-like_sf"/>
</dbReference>
<feature type="domain" description="Flavodoxin-like" evidence="8">
    <location>
        <begin position="4"/>
        <end position="141"/>
    </location>
</feature>
<organism evidence="9 10">
    <name type="scientific">Alkalicoccus daliensis</name>
    <dbReference type="NCBI Taxonomy" id="745820"/>
    <lineage>
        <taxon>Bacteria</taxon>
        <taxon>Bacillati</taxon>
        <taxon>Bacillota</taxon>
        <taxon>Bacilli</taxon>
        <taxon>Bacillales</taxon>
        <taxon>Bacillaceae</taxon>
        <taxon>Alkalicoccus</taxon>
    </lineage>
</organism>
<keyword evidence="10" id="KW-1185">Reference proteome</keyword>
<evidence type="ECO:0000256" key="1">
    <source>
        <dbReference type="ARBA" id="ARBA00001917"/>
    </source>
</evidence>
<dbReference type="Pfam" id="PF00258">
    <property type="entry name" value="Flavodoxin_1"/>
    <property type="match status" value="1"/>
</dbReference>
<dbReference type="Gene3D" id="3.40.50.360">
    <property type="match status" value="1"/>
</dbReference>
<evidence type="ECO:0000313" key="9">
    <source>
        <dbReference type="EMBL" id="SDN19479.1"/>
    </source>
</evidence>
<evidence type="ECO:0000259" key="8">
    <source>
        <dbReference type="PROSITE" id="PS50902"/>
    </source>
</evidence>
<dbReference type="GO" id="GO:0010181">
    <property type="term" value="F:FMN binding"/>
    <property type="evidence" value="ECO:0007669"/>
    <property type="project" value="InterPro"/>
</dbReference>
<dbReference type="PANTHER" id="PTHR42809:SF1">
    <property type="entry name" value="FLAVODOXIN 1"/>
    <property type="match status" value="1"/>
</dbReference>
<dbReference type="SUPFAM" id="SSF52218">
    <property type="entry name" value="Flavoproteins"/>
    <property type="match status" value="1"/>
</dbReference>
<reference evidence="10" key="1">
    <citation type="submission" date="2016-10" db="EMBL/GenBank/DDBJ databases">
        <authorList>
            <person name="Varghese N."/>
            <person name="Submissions S."/>
        </authorList>
    </citation>
    <scope>NUCLEOTIDE SEQUENCE [LARGE SCALE GENOMIC DNA]</scope>
    <source>
        <strain evidence="10">CGMCC 1.10369</strain>
    </source>
</reference>
<evidence type="ECO:0000256" key="6">
    <source>
        <dbReference type="ARBA" id="ARBA00022643"/>
    </source>
</evidence>
<dbReference type="InterPro" id="IPR001226">
    <property type="entry name" value="Flavodoxin_CS"/>
</dbReference>
<dbReference type="RefSeq" id="WP_090839451.1">
    <property type="nucleotide sequence ID" value="NZ_FNIL01000001.1"/>
</dbReference>
<name>A0A1G9ZDR8_9BACI</name>
<comment type="similarity">
    <text evidence="3">Belongs to the flavodoxin family.</text>
</comment>
<dbReference type="AlphaFoldDB" id="A0A1G9ZDR8"/>
<evidence type="ECO:0000256" key="5">
    <source>
        <dbReference type="ARBA" id="ARBA00022630"/>
    </source>
</evidence>
<dbReference type="InterPro" id="IPR008254">
    <property type="entry name" value="Flavodoxin/NO_synth"/>
</dbReference>
<keyword evidence="7" id="KW-0249">Electron transport</keyword>
<keyword evidence="5" id="KW-0285">Flavoprotein</keyword>
<evidence type="ECO:0000256" key="4">
    <source>
        <dbReference type="ARBA" id="ARBA00022448"/>
    </source>
</evidence>
<dbReference type="GO" id="GO:0009055">
    <property type="term" value="F:electron transfer activity"/>
    <property type="evidence" value="ECO:0007669"/>
    <property type="project" value="InterPro"/>
</dbReference>
<dbReference type="PROSITE" id="PS50902">
    <property type="entry name" value="FLAVODOXIN_LIKE"/>
    <property type="match status" value="1"/>
</dbReference>
<proteinExistence type="inferred from homology"/>
<dbReference type="NCBIfam" id="NF005216">
    <property type="entry name" value="PRK06703.1"/>
    <property type="match status" value="1"/>
</dbReference>
<dbReference type="GO" id="GO:0016651">
    <property type="term" value="F:oxidoreductase activity, acting on NAD(P)H"/>
    <property type="evidence" value="ECO:0007669"/>
    <property type="project" value="UniProtKB-ARBA"/>
</dbReference>
<dbReference type="PROSITE" id="PS00201">
    <property type="entry name" value="FLAVODOXIN"/>
    <property type="match status" value="1"/>
</dbReference>
<comment type="cofactor">
    <cofactor evidence="1">
        <name>FMN</name>
        <dbReference type="ChEBI" id="CHEBI:58210"/>
    </cofactor>
</comment>
<dbReference type="PANTHER" id="PTHR42809">
    <property type="entry name" value="FLAVODOXIN 2"/>
    <property type="match status" value="1"/>
</dbReference>
<evidence type="ECO:0000256" key="2">
    <source>
        <dbReference type="ARBA" id="ARBA00003297"/>
    </source>
</evidence>